<dbReference type="InterPro" id="IPR001111">
    <property type="entry name" value="TGF-b_propeptide"/>
</dbReference>
<accession>A0A0N9R4G2</accession>
<dbReference type="InterPro" id="IPR029034">
    <property type="entry name" value="Cystine-knot_cytokine"/>
</dbReference>
<dbReference type="EMBL" id="KT276377">
    <property type="protein sequence ID" value="ALH23422.1"/>
    <property type="molecule type" value="mRNA"/>
</dbReference>
<comment type="subcellular location">
    <subcellularLocation>
        <location evidence="1">Secreted</location>
    </subcellularLocation>
</comment>
<dbReference type="PROSITE" id="PS51362">
    <property type="entry name" value="TGF_BETA_2"/>
    <property type="match status" value="1"/>
</dbReference>
<dbReference type="Pfam" id="PF00688">
    <property type="entry name" value="TGFb_propeptide"/>
    <property type="match status" value="1"/>
</dbReference>
<dbReference type="GO" id="GO:0005125">
    <property type="term" value="F:cytokine activity"/>
    <property type="evidence" value="ECO:0007669"/>
    <property type="project" value="UniProtKB-KW"/>
</dbReference>
<dbReference type="PANTHER" id="PTHR11848">
    <property type="entry name" value="TGF-BETA FAMILY"/>
    <property type="match status" value="1"/>
</dbReference>
<evidence type="ECO:0000259" key="11">
    <source>
        <dbReference type="PROSITE" id="PS51362"/>
    </source>
</evidence>
<evidence type="ECO:0000256" key="2">
    <source>
        <dbReference type="ARBA" id="ARBA00006656"/>
    </source>
</evidence>
<comment type="similarity">
    <text evidence="2 9">Belongs to the TGF-beta family.</text>
</comment>
<feature type="region of interest" description="Disordered" evidence="10">
    <location>
        <begin position="328"/>
        <end position="360"/>
    </location>
</feature>
<evidence type="ECO:0000256" key="7">
    <source>
        <dbReference type="ARBA" id="ARBA00023157"/>
    </source>
</evidence>
<keyword evidence="3" id="KW-0202">Cytokine</keyword>
<dbReference type="PROSITE" id="PS00250">
    <property type="entry name" value="TGF_BETA_1"/>
    <property type="match status" value="1"/>
</dbReference>
<dbReference type="InterPro" id="IPR015615">
    <property type="entry name" value="TGF-beta-rel"/>
</dbReference>
<dbReference type="FunFam" id="2.10.90.10:FF:000003">
    <property type="entry name" value="Bone morphogenetic protein 5"/>
    <property type="match status" value="1"/>
</dbReference>
<keyword evidence="6 9" id="KW-0339">Growth factor</keyword>
<evidence type="ECO:0000256" key="6">
    <source>
        <dbReference type="ARBA" id="ARBA00023030"/>
    </source>
</evidence>
<keyword evidence="4" id="KW-0964">Secreted</keyword>
<dbReference type="Gene3D" id="2.10.90.10">
    <property type="entry name" value="Cystine-knot cytokines"/>
    <property type="match status" value="1"/>
</dbReference>
<keyword evidence="7" id="KW-1015">Disulfide bond</keyword>
<reference evidence="12" key="1">
    <citation type="journal article" date="2015" name="Nat. Commun.">
        <title>A deuterostome origin of the Spemann organiser suggested by Nodal and ADMPs functions in Echinoderms.</title>
        <authorList>
            <person name="Lapraz F."/>
            <person name="Haillot E."/>
            <person name="Lepage T."/>
        </authorList>
    </citation>
    <scope>NUCLEOTIDE SEQUENCE</scope>
</reference>
<evidence type="ECO:0000313" key="12">
    <source>
        <dbReference type="EMBL" id="ALH23422.1"/>
    </source>
</evidence>
<dbReference type="GO" id="GO:0008083">
    <property type="term" value="F:growth factor activity"/>
    <property type="evidence" value="ECO:0007669"/>
    <property type="project" value="UniProtKB-KW"/>
</dbReference>
<feature type="domain" description="TGF-beta family profile" evidence="11">
    <location>
        <begin position="342"/>
        <end position="471"/>
    </location>
</feature>
<dbReference type="FunFam" id="2.60.120.970:FF:000049">
    <property type="entry name" value="Protein DVR-1 homolog"/>
    <property type="match status" value="1"/>
</dbReference>
<evidence type="ECO:0000256" key="3">
    <source>
        <dbReference type="ARBA" id="ARBA00022514"/>
    </source>
</evidence>
<dbReference type="GO" id="GO:0032502">
    <property type="term" value="P:developmental process"/>
    <property type="evidence" value="ECO:0007669"/>
    <property type="project" value="UniProtKB-ARBA"/>
</dbReference>
<evidence type="ECO:0000256" key="10">
    <source>
        <dbReference type="SAM" id="MobiDB-lite"/>
    </source>
</evidence>
<dbReference type="GO" id="GO:0005615">
    <property type="term" value="C:extracellular space"/>
    <property type="evidence" value="ECO:0007669"/>
    <property type="project" value="UniProtKB-KW"/>
</dbReference>
<organism evidence="12">
    <name type="scientific">Paracentrotus lividus</name>
    <name type="common">Common sea urchin</name>
    <dbReference type="NCBI Taxonomy" id="7656"/>
    <lineage>
        <taxon>Eukaryota</taxon>
        <taxon>Metazoa</taxon>
        <taxon>Echinodermata</taxon>
        <taxon>Eleutherozoa</taxon>
        <taxon>Echinozoa</taxon>
        <taxon>Echinoidea</taxon>
        <taxon>Euechinoidea</taxon>
        <taxon>Echinacea</taxon>
        <taxon>Camarodonta</taxon>
        <taxon>Echinidea</taxon>
        <taxon>Echinidae</taxon>
        <taxon>Paracentrotus</taxon>
    </lineage>
</organism>
<dbReference type="CDD" id="cd13761">
    <property type="entry name" value="TGF_beta_BMP5_like"/>
    <property type="match status" value="1"/>
</dbReference>
<keyword evidence="8" id="KW-0325">Glycoprotein</keyword>
<evidence type="ECO:0000256" key="9">
    <source>
        <dbReference type="RuleBase" id="RU000354"/>
    </source>
</evidence>
<sequence>MLIFSPRITMDYSRKTYLDLNTMTKYVLVLSLLFGPGLSWDVFYSGDEDQLGLARERRAADYNPSPHMSNWERNEIQQEILNILGLQHRPRPPSLRGGQNHSAPQFMMELYRTLNIDEESGHPHEDEQRPGGLPMNAIYNSPDSAGIGRVMSGTVFNYTRNEVQAVSQADTIMSLPVHYKDAAIARHGPHRYRFDIGRIPQGETVTSAELRVFRDSRGQGSALYRIDVLLLRERGSGGDRSPIYLDSTIVGAGDHGWLVFDMTSATSTWRSYPGANVGVQLRVESLQGQNIDPTDAGVVGVGNSEGVEPFMVVFFQRNDEVLAATNTHLRRNRRAASRTKKGGKRPRKPNTSNDIASIDSASSRNSDWQCKRKNLFVNFEDLDWQEWIIAPLGYVAFYCQGECAFPLNGHANATNHAIVQTLDHHMSPNTVPQPCCAPTKLSPITVLYYDDSRNVVLKKYKNMVVRACGCL</sequence>
<dbReference type="SUPFAM" id="SSF57501">
    <property type="entry name" value="Cystine-knot cytokines"/>
    <property type="match status" value="1"/>
</dbReference>
<dbReference type="SMART" id="SM00204">
    <property type="entry name" value="TGFB"/>
    <property type="match status" value="1"/>
</dbReference>
<evidence type="ECO:0000256" key="4">
    <source>
        <dbReference type="ARBA" id="ARBA00022525"/>
    </source>
</evidence>
<dbReference type="InterPro" id="IPR001839">
    <property type="entry name" value="TGF-b_C"/>
</dbReference>
<evidence type="ECO:0000256" key="5">
    <source>
        <dbReference type="ARBA" id="ARBA00022729"/>
    </source>
</evidence>
<keyword evidence="5" id="KW-0732">Signal</keyword>
<dbReference type="Gene3D" id="2.60.120.970">
    <property type="match status" value="1"/>
</dbReference>
<dbReference type="AlphaFoldDB" id="A0A0N9R4G2"/>
<name>A0A0N9R4G2_PARLI</name>
<dbReference type="InterPro" id="IPR017948">
    <property type="entry name" value="TGFb_CS"/>
</dbReference>
<proteinExistence type="evidence at transcript level"/>
<feature type="compositionally biased region" description="Basic residues" evidence="10">
    <location>
        <begin position="328"/>
        <end position="348"/>
    </location>
</feature>
<evidence type="ECO:0000256" key="8">
    <source>
        <dbReference type="ARBA" id="ARBA00023180"/>
    </source>
</evidence>
<dbReference type="Pfam" id="PF00019">
    <property type="entry name" value="TGF_beta"/>
    <property type="match status" value="1"/>
</dbReference>
<evidence type="ECO:0000256" key="1">
    <source>
        <dbReference type="ARBA" id="ARBA00004613"/>
    </source>
</evidence>
<protein>
    <submittedName>
        <fullName evidence="12">BMP5/8</fullName>
    </submittedName>
</protein>
<dbReference type="PANTHER" id="PTHR11848:SF310">
    <property type="entry name" value="PROTEIN 60A-RELATED"/>
    <property type="match status" value="1"/>
</dbReference>